<organism evidence="2 3">
    <name type="scientific">Thalassolituus maritimus</name>
    <dbReference type="NCBI Taxonomy" id="484498"/>
    <lineage>
        <taxon>Bacteria</taxon>
        <taxon>Pseudomonadati</taxon>
        <taxon>Pseudomonadota</taxon>
        <taxon>Gammaproteobacteria</taxon>
        <taxon>Oceanospirillales</taxon>
        <taxon>Oceanospirillaceae</taxon>
        <taxon>Thalassolituus</taxon>
    </lineage>
</organism>
<reference evidence="2 3" key="1">
    <citation type="submission" date="2024-04" db="EMBL/GenBank/DDBJ databases">
        <title>Draft genome sequence of Thalassolituus maritimus NBRC 116585.</title>
        <authorList>
            <person name="Miyakawa T."/>
            <person name="Kusuya Y."/>
            <person name="Miura T."/>
        </authorList>
    </citation>
    <scope>NUCLEOTIDE SEQUENCE [LARGE SCALE GENOMIC DNA]</scope>
    <source>
        <strain evidence="2 3">5NW40-0001</strain>
    </source>
</reference>
<evidence type="ECO:0008006" key="4">
    <source>
        <dbReference type="Google" id="ProtNLM"/>
    </source>
</evidence>
<sequence>MCLAGVITRCTLQGIQPVETDMLLTYVLLSAIIIAGGIVTCAIRRGDTNFQLSTSKPLLAVYPVKKR</sequence>
<protein>
    <recommendedName>
        <fullName evidence="4">Inner membrane protein</fullName>
    </recommendedName>
</protein>
<evidence type="ECO:0000256" key="1">
    <source>
        <dbReference type="SAM" id="Phobius"/>
    </source>
</evidence>
<dbReference type="Proteomes" id="UP001481413">
    <property type="component" value="Unassembled WGS sequence"/>
</dbReference>
<name>A0ABQ0A130_9GAMM</name>
<accession>A0ABQ0A130</accession>
<feature type="transmembrane region" description="Helical" evidence="1">
    <location>
        <begin position="23"/>
        <end position="43"/>
    </location>
</feature>
<keyword evidence="1" id="KW-0812">Transmembrane</keyword>
<keyword evidence="1" id="KW-1133">Transmembrane helix</keyword>
<evidence type="ECO:0000313" key="2">
    <source>
        <dbReference type="EMBL" id="GAA6146101.1"/>
    </source>
</evidence>
<keyword evidence="3" id="KW-1185">Reference proteome</keyword>
<dbReference type="EMBL" id="BAABWH010000005">
    <property type="protein sequence ID" value="GAA6146101.1"/>
    <property type="molecule type" value="Genomic_DNA"/>
</dbReference>
<gene>
    <name evidence="2" type="ORF">NBRC116585_22190</name>
</gene>
<proteinExistence type="predicted"/>
<evidence type="ECO:0000313" key="3">
    <source>
        <dbReference type="Proteomes" id="UP001481413"/>
    </source>
</evidence>
<keyword evidence="1" id="KW-0472">Membrane</keyword>
<comment type="caution">
    <text evidence="2">The sequence shown here is derived from an EMBL/GenBank/DDBJ whole genome shotgun (WGS) entry which is preliminary data.</text>
</comment>